<evidence type="ECO:0000313" key="2">
    <source>
        <dbReference type="EMBL" id="BBI51775.1"/>
    </source>
</evidence>
<keyword evidence="3" id="KW-1185">Reference proteome</keyword>
<dbReference type="EMBL" id="AP019416">
    <property type="protein sequence ID" value="BBI51775.1"/>
    <property type="molecule type" value="Genomic_DNA"/>
</dbReference>
<evidence type="ECO:0000259" key="1">
    <source>
        <dbReference type="PROSITE" id="PS51186"/>
    </source>
</evidence>
<dbReference type="Pfam" id="PF00583">
    <property type="entry name" value="Acetyltransf_1"/>
    <property type="match status" value="1"/>
</dbReference>
<organism evidence="2 3">
    <name type="scientific">Vreelandella olivaria</name>
    <dbReference type="NCBI Taxonomy" id="390919"/>
    <lineage>
        <taxon>Bacteria</taxon>
        <taxon>Pseudomonadati</taxon>
        <taxon>Pseudomonadota</taxon>
        <taxon>Gammaproteobacteria</taxon>
        <taxon>Oceanospirillales</taxon>
        <taxon>Halomonadaceae</taxon>
        <taxon>Vreelandella</taxon>
    </lineage>
</organism>
<dbReference type="InterPro" id="IPR000182">
    <property type="entry name" value="GNAT_dom"/>
</dbReference>
<dbReference type="PROSITE" id="PS51186">
    <property type="entry name" value="GNAT"/>
    <property type="match status" value="1"/>
</dbReference>
<gene>
    <name evidence="2" type="ORF">HORIV_41960</name>
</gene>
<evidence type="ECO:0000313" key="3">
    <source>
        <dbReference type="Proteomes" id="UP000289555"/>
    </source>
</evidence>
<dbReference type="CDD" id="cd04301">
    <property type="entry name" value="NAT_SF"/>
    <property type="match status" value="1"/>
</dbReference>
<protein>
    <submittedName>
        <fullName evidence="2">N-acetyltransferase</fullName>
    </submittedName>
</protein>
<feature type="domain" description="N-acetyltransferase" evidence="1">
    <location>
        <begin position="6"/>
        <end position="167"/>
    </location>
</feature>
<dbReference type="SUPFAM" id="SSF55729">
    <property type="entry name" value="Acyl-CoA N-acyltransferases (Nat)"/>
    <property type="match status" value="1"/>
</dbReference>
<accession>A0ABN5WY44</accession>
<dbReference type="Gene3D" id="3.40.630.30">
    <property type="match status" value="1"/>
</dbReference>
<reference evidence="3" key="1">
    <citation type="journal article" date="2019" name="Microbiol. Resour. Announc.">
        <title>Complete Genome Sequence of Halomonas olivaria, a Moderately Halophilic Bacterium Isolated from Olive Processing Effluents, Obtained by Nanopore Sequencing.</title>
        <authorList>
            <person name="Nagata S."/>
            <person name="Ii K.M."/>
            <person name="Tsukimi T."/>
            <person name="Miura M.C."/>
            <person name="Galipon J."/>
            <person name="Arakawa K."/>
        </authorList>
    </citation>
    <scope>NUCLEOTIDE SEQUENCE [LARGE SCALE GENOMIC DNA]</scope>
    <source>
        <strain evidence="3">TYRC17</strain>
    </source>
</reference>
<dbReference type="Proteomes" id="UP000289555">
    <property type="component" value="Chromosome"/>
</dbReference>
<dbReference type="InterPro" id="IPR016181">
    <property type="entry name" value="Acyl_CoA_acyltransferase"/>
</dbReference>
<name>A0ABN5WY44_9GAMM</name>
<proteinExistence type="predicted"/>
<sequence>MSHYLQELRTLNDQAGKLKAPEITKVRSIAVHDDQVKFVGTAKEFLADSDDATHLHVIKHNDQVVGCFKIDIAYAESYDFCIEGSIGLRAFLIDAKHQGRGLGTLAVKALFPYLKENYANYPRIYLTVNAKNPAAHICYQKAGFHETGEQYLGGAAGPQHIMYWEIQ</sequence>